<dbReference type="OrthoDB" id="3946254at2759"/>
<accession>A0A6A6IIK1</accession>
<dbReference type="EMBL" id="ML987194">
    <property type="protein sequence ID" value="KAF2250039.1"/>
    <property type="molecule type" value="Genomic_DNA"/>
</dbReference>
<dbReference type="GeneID" id="54588844"/>
<keyword evidence="3" id="KW-1185">Reference proteome</keyword>
<evidence type="ECO:0000313" key="3">
    <source>
        <dbReference type="Proteomes" id="UP000800094"/>
    </source>
</evidence>
<organism evidence="2 3">
    <name type="scientific">Trematosphaeria pertusa</name>
    <dbReference type="NCBI Taxonomy" id="390896"/>
    <lineage>
        <taxon>Eukaryota</taxon>
        <taxon>Fungi</taxon>
        <taxon>Dikarya</taxon>
        <taxon>Ascomycota</taxon>
        <taxon>Pezizomycotina</taxon>
        <taxon>Dothideomycetes</taxon>
        <taxon>Pleosporomycetidae</taxon>
        <taxon>Pleosporales</taxon>
        <taxon>Massarineae</taxon>
        <taxon>Trematosphaeriaceae</taxon>
        <taxon>Trematosphaeria</taxon>
    </lineage>
</organism>
<protein>
    <submittedName>
        <fullName evidence="2">Uncharacterized protein</fullName>
    </submittedName>
</protein>
<reference evidence="2" key="1">
    <citation type="journal article" date="2020" name="Stud. Mycol.">
        <title>101 Dothideomycetes genomes: a test case for predicting lifestyles and emergence of pathogens.</title>
        <authorList>
            <person name="Haridas S."/>
            <person name="Albert R."/>
            <person name="Binder M."/>
            <person name="Bloem J."/>
            <person name="Labutti K."/>
            <person name="Salamov A."/>
            <person name="Andreopoulos B."/>
            <person name="Baker S."/>
            <person name="Barry K."/>
            <person name="Bills G."/>
            <person name="Bluhm B."/>
            <person name="Cannon C."/>
            <person name="Castanera R."/>
            <person name="Culley D."/>
            <person name="Daum C."/>
            <person name="Ezra D."/>
            <person name="Gonzalez J."/>
            <person name="Henrissat B."/>
            <person name="Kuo A."/>
            <person name="Liang C."/>
            <person name="Lipzen A."/>
            <person name="Lutzoni F."/>
            <person name="Magnuson J."/>
            <person name="Mondo S."/>
            <person name="Nolan M."/>
            <person name="Ohm R."/>
            <person name="Pangilinan J."/>
            <person name="Park H.-J."/>
            <person name="Ramirez L."/>
            <person name="Alfaro M."/>
            <person name="Sun H."/>
            <person name="Tritt A."/>
            <person name="Yoshinaga Y."/>
            <person name="Zwiers L.-H."/>
            <person name="Turgeon B."/>
            <person name="Goodwin S."/>
            <person name="Spatafora J."/>
            <person name="Crous P."/>
            <person name="Grigoriev I."/>
        </authorList>
    </citation>
    <scope>NUCLEOTIDE SEQUENCE</scope>
    <source>
        <strain evidence="2">CBS 122368</strain>
    </source>
</reference>
<name>A0A6A6IIK1_9PLEO</name>
<sequence length="153" mass="16191">MPTAVLTPDLATETQPQLQLTSKGPPTITATQAVDDNADESHNKTPNTTSNGEKSRGQKGKVKKAFSVLKRGGKPSSDLSTPNFSHPIHGSSNPPPPNKKGGGSGRVLANMGYRDGKGAVGTEAAKEEDWEYPLNKRVGGKKVLASYAHCQER</sequence>
<evidence type="ECO:0000256" key="1">
    <source>
        <dbReference type="SAM" id="MobiDB-lite"/>
    </source>
</evidence>
<gene>
    <name evidence="2" type="ORF">BU26DRAFT_604300</name>
</gene>
<dbReference type="RefSeq" id="XP_033685043.1">
    <property type="nucleotide sequence ID" value="XM_033835514.1"/>
</dbReference>
<proteinExistence type="predicted"/>
<evidence type="ECO:0000313" key="2">
    <source>
        <dbReference type="EMBL" id="KAF2250039.1"/>
    </source>
</evidence>
<dbReference type="AlphaFoldDB" id="A0A6A6IIK1"/>
<feature type="region of interest" description="Disordered" evidence="1">
    <location>
        <begin position="1"/>
        <end position="114"/>
    </location>
</feature>
<feature type="compositionally biased region" description="Polar residues" evidence="1">
    <location>
        <begin position="12"/>
        <end position="34"/>
    </location>
</feature>
<dbReference type="Proteomes" id="UP000800094">
    <property type="component" value="Unassembled WGS sequence"/>
</dbReference>